<organism evidence="2 3">
    <name type="scientific">Halocaridina rubra</name>
    <name type="common">Hawaiian red shrimp</name>
    <dbReference type="NCBI Taxonomy" id="373956"/>
    <lineage>
        <taxon>Eukaryota</taxon>
        <taxon>Metazoa</taxon>
        <taxon>Ecdysozoa</taxon>
        <taxon>Arthropoda</taxon>
        <taxon>Crustacea</taxon>
        <taxon>Multicrustacea</taxon>
        <taxon>Malacostraca</taxon>
        <taxon>Eumalacostraca</taxon>
        <taxon>Eucarida</taxon>
        <taxon>Decapoda</taxon>
        <taxon>Pleocyemata</taxon>
        <taxon>Caridea</taxon>
        <taxon>Atyoidea</taxon>
        <taxon>Atyidae</taxon>
        <taxon>Halocaridina</taxon>
    </lineage>
</organism>
<dbReference type="Proteomes" id="UP001381693">
    <property type="component" value="Unassembled WGS sequence"/>
</dbReference>
<feature type="region of interest" description="Disordered" evidence="1">
    <location>
        <begin position="1"/>
        <end position="130"/>
    </location>
</feature>
<keyword evidence="3" id="KW-1185">Reference proteome</keyword>
<name>A0AAN8WZ77_HALRR</name>
<gene>
    <name evidence="2" type="ORF">SK128_022308</name>
</gene>
<accession>A0AAN8WZ77</accession>
<evidence type="ECO:0000313" key="2">
    <source>
        <dbReference type="EMBL" id="KAK7073652.1"/>
    </source>
</evidence>
<evidence type="ECO:0000313" key="3">
    <source>
        <dbReference type="Proteomes" id="UP001381693"/>
    </source>
</evidence>
<feature type="compositionally biased region" description="Polar residues" evidence="1">
    <location>
        <begin position="1"/>
        <end position="21"/>
    </location>
</feature>
<reference evidence="2 3" key="1">
    <citation type="submission" date="2023-11" db="EMBL/GenBank/DDBJ databases">
        <title>Halocaridina rubra genome assembly.</title>
        <authorList>
            <person name="Smith C."/>
        </authorList>
    </citation>
    <scope>NUCLEOTIDE SEQUENCE [LARGE SCALE GENOMIC DNA]</scope>
    <source>
        <strain evidence="2">EP-1</strain>
        <tissue evidence="2">Whole</tissue>
    </source>
</reference>
<evidence type="ECO:0000256" key="1">
    <source>
        <dbReference type="SAM" id="MobiDB-lite"/>
    </source>
</evidence>
<dbReference type="EMBL" id="JAXCGZ010012310">
    <property type="protein sequence ID" value="KAK7073652.1"/>
    <property type="molecule type" value="Genomic_DNA"/>
</dbReference>
<dbReference type="AlphaFoldDB" id="A0AAN8WZ77"/>
<proteinExistence type="predicted"/>
<comment type="caution">
    <text evidence="2">The sequence shown here is derived from an EMBL/GenBank/DDBJ whole genome shotgun (WGS) entry which is preliminary data.</text>
</comment>
<feature type="compositionally biased region" description="Basic residues" evidence="1">
    <location>
        <begin position="42"/>
        <end position="54"/>
    </location>
</feature>
<sequence>MLALTSSESNTRAFAKDTNTLLGDRPAPTTPEGLWRAFLQGSHHHHQSHLHHHSTAIASHHQKVEQLDLPLSPESPRLSGAMVTSSDGSSGGGGGRGRGRPHSTATTNSPSPPPPLLTTACQHNGELANT</sequence>
<protein>
    <submittedName>
        <fullName evidence="2">Uncharacterized protein</fullName>
    </submittedName>
</protein>